<gene>
    <name evidence="2" type="ORF">DB31_3092</name>
</gene>
<reference evidence="2 3" key="1">
    <citation type="submission" date="2014-04" db="EMBL/GenBank/DDBJ databases">
        <title>Genome assembly of Hyalangium minutum DSM 14724.</title>
        <authorList>
            <person name="Sharma G."/>
            <person name="Subramanian S."/>
        </authorList>
    </citation>
    <scope>NUCLEOTIDE SEQUENCE [LARGE SCALE GENOMIC DNA]</scope>
    <source>
        <strain evidence="2 3">DSM 14724</strain>
    </source>
</reference>
<feature type="compositionally biased region" description="Acidic residues" evidence="1">
    <location>
        <begin position="222"/>
        <end position="251"/>
    </location>
</feature>
<accession>A0A085W5S0</accession>
<proteinExistence type="predicted"/>
<name>A0A085W5S0_9BACT</name>
<dbReference type="STRING" id="394096.DB31_3092"/>
<dbReference type="OrthoDB" id="5497953at2"/>
<evidence type="ECO:0008006" key="4">
    <source>
        <dbReference type="Google" id="ProtNLM"/>
    </source>
</evidence>
<evidence type="ECO:0000313" key="2">
    <source>
        <dbReference type="EMBL" id="KFE63033.1"/>
    </source>
</evidence>
<dbReference type="EMBL" id="JMCB01000019">
    <property type="protein sequence ID" value="KFE63033.1"/>
    <property type="molecule type" value="Genomic_DNA"/>
</dbReference>
<protein>
    <recommendedName>
        <fullName evidence="4">ImpA N-terminal domain-containing protein</fullName>
    </recommendedName>
</protein>
<dbReference type="NCBIfam" id="NF041244">
    <property type="entry name" value="IglI_fam"/>
    <property type="match status" value="1"/>
</dbReference>
<dbReference type="Proteomes" id="UP000028725">
    <property type="component" value="Unassembled WGS sequence"/>
</dbReference>
<evidence type="ECO:0000313" key="3">
    <source>
        <dbReference type="Proteomes" id="UP000028725"/>
    </source>
</evidence>
<sequence>MAESLHSLAALERALSTASAPVSSLTPEQVEARVDRVTALMARSAYDEAARASEALLTEGLRDVRLVTPCLFGAFLERGPRALPGIFSALHRVLTRSWEQLGPSDKKPVVADSGLLWLFKSLHKHLEFHGRAQDDVWRKWCESCEASEIQEALQRASELFEALEQLLPKGGGTTRLLQLTGWLTENRELFSETPARPARAQAEESPRAAAISERWEEAPSADPEEEAEDEEDEEQEEATEEQALEAEDDSEEEILFEPVAVPQPRLPPQPGLEPSPALEQLLHKLTAFDQLVERQDFSRASMIATDVLHVIDHFDPLVYLPSLFTRFLSGLSAHAGSIEPRMQSPRSLGERALERLYRTDLQAFLNSSSGVEDAP</sequence>
<keyword evidence="3" id="KW-1185">Reference proteome</keyword>
<comment type="caution">
    <text evidence="2">The sequence shown here is derived from an EMBL/GenBank/DDBJ whole genome shotgun (WGS) entry which is preliminary data.</text>
</comment>
<organism evidence="2 3">
    <name type="scientific">Hyalangium minutum</name>
    <dbReference type="NCBI Taxonomy" id="394096"/>
    <lineage>
        <taxon>Bacteria</taxon>
        <taxon>Pseudomonadati</taxon>
        <taxon>Myxococcota</taxon>
        <taxon>Myxococcia</taxon>
        <taxon>Myxococcales</taxon>
        <taxon>Cystobacterineae</taxon>
        <taxon>Archangiaceae</taxon>
        <taxon>Hyalangium</taxon>
    </lineage>
</organism>
<dbReference type="AlphaFoldDB" id="A0A085W5S0"/>
<dbReference type="RefSeq" id="WP_044196705.1">
    <property type="nucleotide sequence ID" value="NZ_JMCB01000019.1"/>
</dbReference>
<feature type="region of interest" description="Disordered" evidence="1">
    <location>
        <begin position="191"/>
        <end position="251"/>
    </location>
</feature>
<evidence type="ECO:0000256" key="1">
    <source>
        <dbReference type="SAM" id="MobiDB-lite"/>
    </source>
</evidence>